<evidence type="ECO:0000256" key="3">
    <source>
        <dbReference type="ARBA" id="ARBA00022475"/>
    </source>
</evidence>
<protein>
    <recommendedName>
        <fullName evidence="8">Zinc transporter ZIP11</fullName>
    </recommendedName>
    <alternativeName>
        <fullName evidence="9">Solute carrier family 39 member 11</fullName>
    </alternativeName>
    <alternativeName>
        <fullName evidence="10">Zrt- and Irt-like protein 11</fullName>
    </alternativeName>
</protein>
<reference evidence="13 14" key="1">
    <citation type="submission" date="2024-08" db="EMBL/GenBank/DDBJ databases">
        <title>Gnathostoma spinigerum genome.</title>
        <authorList>
            <person name="Gonzalez-Bertolin B."/>
            <person name="Monzon S."/>
            <person name="Zaballos A."/>
            <person name="Jimenez P."/>
            <person name="Dekumyoy P."/>
            <person name="Varona S."/>
            <person name="Cuesta I."/>
            <person name="Sumanam S."/>
            <person name="Adisakwattana P."/>
            <person name="Gasser R.B."/>
            <person name="Hernandez-Gonzalez A."/>
            <person name="Young N.D."/>
            <person name="Perteguer M.J."/>
        </authorList>
    </citation>
    <scope>NUCLEOTIDE SEQUENCE [LARGE SCALE GENOMIC DNA]</scope>
    <source>
        <strain evidence="13">AL3</strain>
        <tissue evidence="13">Liver</tissue>
    </source>
</reference>
<feature type="compositionally biased region" description="Polar residues" evidence="11">
    <location>
        <begin position="12"/>
        <end position="25"/>
    </location>
</feature>
<feature type="region of interest" description="Disordered" evidence="11">
    <location>
        <begin position="1"/>
        <end position="90"/>
    </location>
</feature>
<evidence type="ECO:0000313" key="14">
    <source>
        <dbReference type="Proteomes" id="UP001608902"/>
    </source>
</evidence>
<feature type="compositionally biased region" description="Basic and acidic residues" evidence="11">
    <location>
        <begin position="1"/>
        <end position="10"/>
    </location>
</feature>
<organism evidence="13 14">
    <name type="scientific">Gnathostoma spinigerum</name>
    <dbReference type="NCBI Taxonomy" id="75299"/>
    <lineage>
        <taxon>Eukaryota</taxon>
        <taxon>Metazoa</taxon>
        <taxon>Ecdysozoa</taxon>
        <taxon>Nematoda</taxon>
        <taxon>Chromadorea</taxon>
        <taxon>Rhabditida</taxon>
        <taxon>Spirurina</taxon>
        <taxon>Gnathostomatomorpha</taxon>
        <taxon>Gnathostomatoidea</taxon>
        <taxon>Gnathostomatidae</taxon>
        <taxon>Gnathostoma</taxon>
    </lineage>
</organism>
<evidence type="ECO:0000256" key="9">
    <source>
        <dbReference type="ARBA" id="ARBA00042540"/>
    </source>
</evidence>
<keyword evidence="4 12" id="KW-0812">Transmembrane</keyword>
<evidence type="ECO:0000256" key="10">
    <source>
        <dbReference type="ARBA" id="ARBA00042973"/>
    </source>
</evidence>
<evidence type="ECO:0000256" key="5">
    <source>
        <dbReference type="ARBA" id="ARBA00022833"/>
    </source>
</evidence>
<feature type="transmembrane region" description="Helical" evidence="12">
    <location>
        <begin position="108"/>
        <end position="133"/>
    </location>
</feature>
<dbReference type="GO" id="GO:0006829">
    <property type="term" value="P:zinc ion transport"/>
    <property type="evidence" value="ECO:0007669"/>
    <property type="project" value="UniProtKB-ARBA"/>
</dbReference>
<dbReference type="GO" id="GO:0005886">
    <property type="term" value="C:plasma membrane"/>
    <property type="evidence" value="ECO:0007669"/>
    <property type="project" value="UniProtKB-SubCell"/>
</dbReference>
<evidence type="ECO:0000256" key="6">
    <source>
        <dbReference type="ARBA" id="ARBA00022989"/>
    </source>
</evidence>
<evidence type="ECO:0000256" key="11">
    <source>
        <dbReference type="SAM" id="MobiDB-lite"/>
    </source>
</evidence>
<dbReference type="Pfam" id="PF02535">
    <property type="entry name" value="Zip"/>
    <property type="match status" value="1"/>
</dbReference>
<evidence type="ECO:0000256" key="4">
    <source>
        <dbReference type="ARBA" id="ARBA00022692"/>
    </source>
</evidence>
<comment type="caution">
    <text evidence="13">The sequence shown here is derived from an EMBL/GenBank/DDBJ whole genome shotgun (WGS) entry which is preliminary data.</text>
</comment>
<evidence type="ECO:0000256" key="12">
    <source>
        <dbReference type="SAM" id="Phobius"/>
    </source>
</evidence>
<proteinExistence type="inferred from homology"/>
<keyword evidence="14" id="KW-1185">Reference proteome</keyword>
<keyword evidence="5" id="KW-0862">Zinc</keyword>
<feature type="transmembrane region" description="Helical" evidence="12">
    <location>
        <begin position="182"/>
        <end position="201"/>
    </location>
</feature>
<evidence type="ECO:0000256" key="8">
    <source>
        <dbReference type="ARBA" id="ARBA00040593"/>
    </source>
</evidence>
<comment type="subcellular location">
    <subcellularLocation>
        <location evidence="1">Cell membrane</location>
        <topology evidence="1">Multi-pass membrane protein</topology>
    </subcellularLocation>
</comment>
<dbReference type="EMBL" id="JBGFUD010005842">
    <property type="protein sequence ID" value="MFH4980633.1"/>
    <property type="molecule type" value="Genomic_DNA"/>
</dbReference>
<sequence>MASSTSEKHSLPLSNTVPSELTAENLTAVDGNDIHEMSESSGMNATSQRYEHHSPKSLEESSSVRQRRGQLRKYSNEPEKNNEGSKDSFISEDMMGRKQALITSWRRILLLIVAVTVHNIPEGLAVGVAFGSVGKASKATFESALNLALGIGLQNFPEGLAVSLPLVAFGHGKFRSFFYGQLSGMVEPVAALAGAAAVIMMEPVLPYALSFAAGAMIFVVVDDIIPEAQRNNNGRLASISSIVGFLVMMSLDVALG</sequence>
<name>A0ABD6EKX9_9BILA</name>
<dbReference type="Proteomes" id="UP001608902">
    <property type="component" value="Unassembled WGS sequence"/>
</dbReference>
<dbReference type="AlphaFoldDB" id="A0ABD6EKX9"/>
<gene>
    <name evidence="13" type="ORF">AB6A40_007342</name>
</gene>
<feature type="transmembrane region" description="Helical" evidence="12">
    <location>
        <begin position="207"/>
        <end position="225"/>
    </location>
</feature>
<evidence type="ECO:0000256" key="7">
    <source>
        <dbReference type="ARBA" id="ARBA00023136"/>
    </source>
</evidence>
<dbReference type="PANTHER" id="PTHR11040">
    <property type="entry name" value="ZINC/IRON TRANSPORTER"/>
    <property type="match status" value="1"/>
</dbReference>
<accession>A0ABD6EKX9</accession>
<keyword evidence="6 12" id="KW-1133">Transmembrane helix</keyword>
<feature type="transmembrane region" description="Helical" evidence="12">
    <location>
        <begin position="145"/>
        <end position="170"/>
    </location>
</feature>
<dbReference type="InterPro" id="IPR003689">
    <property type="entry name" value="ZIP"/>
</dbReference>
<feature type="compositionally biased region" description="Basic and acidic residues" evidence="11">
    <location>
        <begin position="49"/>
        <end position="59"/>
    </location>
</feature>
<evidence type="ECO:0000256" key="2">
    <source>
        <dbReference type="ARBA" id="ARBA00006939"/>
    </source>
</evidence>
<evidence type="ECO:0000256" key="1">
    <source>
        <dbReference type="ARBA" id="ARBA00004651"/>
    </source>
</evidence>
<evidence type="ECO:0000313" key="13">
    <source>
        <dbReference type="EMBL" id="MFH4980633.1"/>
    </source>
</evidence>
<feature type="compositionally biased region" description="Basic and acidic residues" evidence="11">
    <location>
        <begin position="74"/>
        <end position="86"/>
    </location>
</feature>
<feature type="compositionally biased region" description="Polar residues" evidence="11">
    <location>
        <begin position="39"/>
        <end position="48"/>
    </location>
</feature>
<dbReference type="PANTHER" id="PTHR11040:SF211">
    <property type="entry name" value="ZINC TRANSPORTER ZIP11"/>
    <property type="match status" value="1"/>
</dbReference>
<feature type="transmembrane region" description="Helical" evidence="12">
    <location>
        <begin position="237"/>
        <end position="255"/>
    </location>
</feature>
<keyword evidence="3" id="KW-1003">Cell membrane</keyword>
<keyword evidence="7 12" id="KW-0472">Membrane</keyword>
<comment type="similarity">
    <text evidence="2">Belongs to the ZIP transporter (TC 2.A.5) family.</text>
</comment>